<accession>A0A1W1VVI0</accession>
<dbReference type="STRING" id="698762.SAMN00808754_1833"/>
<dbReference type="AlphaFoldDB" id="A0A1W1VVI0"/>
<reference evidence="4 5" key="1">
    <citation type="submission" date="2017-04" db="EMBL/GenBank/DDBJ databases">
        <authorList>
            <person name="Afonso C.L."/>
            <person name="Miller P.J."/>
            <person name="Scott M.A."/>
            <person name="Spackman E."/>
            <person name="Goraichik I."/>
            <person name="Dimitrov K.M."/>
            <person name="Suarez D.L."/>
            <person name="Swayne D.E."/>
        </authorList>
    </citation>
    <scope>NUCLEOTIDE SEQUENCE [LARGE SCALE GENOMIC DNA]</scope>
    <source>
        <strain evidence="4 5">ToBE</strain>
    </source>
</reference>
<organism evidence="4 5">
    <name type="scientific">Thermanaeromonas toyohensis ToBE</name>
    <dbReference type="NCBI Taxonomy" id="698762"/>
    <lineage>
        <taxon>Bacteria</taxon>
        <taxon>Bacillati</taxon>
        <taxon>Bacillota</taxon>
        <taxon>Clostridia</taxon>
        <taxon>Neomoorellales</taxon>
        <taxon>Neomoorellaceae</taxon>
        <taxon>Thermanaeromonas</taxon>
    </lineage>
</organism>
<evidence type="ECO:0000256" key="1">
    <source>
        <dbReference type="ARBA" id="ARBA00008520"/>
    </source>
</evidence>
<dbReference type="RefSeq" id="WP_084665427.1">
    <property type="nucleotide sequence ID" value="NZ_LT838272.1"/>
</dbReference>
<dbReference type="PROSITE" id="PS51257">
    <property type="entry name" value="PROKAR_LIPOPROTEIN"/>
    <property type="match status" value="1"/>
</dbReference>
<evidence type="ECO:0000256" key="3">
    <source>
        <dbReference type="ARBA" id="ARBA00022729"/>
    </source>
</evidence>
<dbReference type="SUPFAM" id="SSF53850">
    <property type="entry name" value="Periplasmic binding protein-like II"/>
    <property type="match status" value="1"/>
</dbReference>
<evidence type="ECO:0000313" key="4">
    <source>
        <dbReference type="EMBL" id="SMB97369.1"/>
    </source>
</evidence>
<dbReference type="GO" id="GO:0015768">
    <property type="term" value="P:maltose transport"/>
    <property type="evidence" value="ECO:0007669"/>
    <property type="project" value="TreeGrafter"/>
</dbReference>
<keyword evidence="3" id="KW-0732">Signal</keyword>
<dbReference type="InterPro" id="IPR006059">
    <property type="entry name" value="SBP"/>
</dbReference>
<gene>
    <name evidence="4" type="ORF">SAMN00808754_1833</name>
</gene>
<evidence type="ECO:0000313" key="5">
    <source>
        <dbReference type="Proteomes" id="UP000192569"/>
    </source>
</evidence>
<evidence type="ECO:0000256" key="2">
    <source>
        <dbReference type="ARBA" id="ARBA00022448"/>
    </source>
</evidence>
<proteinExistence type="inferred from homology"/>
<dbReference type="CDD" id="cd14748">
    <property type="entry name" value="PBP2_UgpB"/>
    <property type="match status" value="1"/>
</dbReference>
<dbReference type="Proteomes" id="UP000192569">
    <property type="component" value="Chromosome I"/>
</dbReference>
<name>A0A1W1VVI0_9FIRM</name>
<keyword evidence="2" id="KW-0813">Transport</keyword>
<dbReference type="GO" id="GO:1901982">
    <property type="term" value="F:maltose binding"/>
    <property type="evidence" value="ECO:0007669"/>
    <property type="project" value="TreeGrafter"/>
</dbReference>
<dbReference type="Gene3D" id="3.40.190.10">
    <property type="entry name" value="Periplasmic binding protein-like II"/>
    <property type="match status" value="1"/>
</dbReference>
<keyword evidence="5" id="KW-1185">Reference proteome</keyword>
<dbReference type="GO" id="GO:0042956">
    <property type="term" value="P:maltodextrin transmembrane transport"/>
    <property type="evidence" value="ECO:0007669"/>
    <property type="project" value="TreeGrafter"/>
</dbReference>
<dbReference type="EMBL" id="LT838272">
    <property type="protein sequence ID" value="SMB97369.1"/>
    <property type="molecule type" value="Genomic_DNA"/>
</dbReference>
<dbReference type="PANTHER" id="PTHR30061">
    <property type="entry name" value="MALTOSE-BINDING PERIPLASMIC PROTEIN"/>
    <property type="match status" value="1"/>
</dbReference>
<protein>
    <submittedName>
        <fullName evidence="4">Carbohydrate ABC transporter substrate-binding protein, CUT1 family</fullName>
    </submittedName>
</protein>
<dbReference type="PANTHER" id="PTHR30061:SF50">
    <property type="entry name" value="MALTOSE_MALTODEXTRIN-BINDING PERIPLASMIC PROTEIN"/>
    <property type="match status" value="1"/>
</dbReference>
<dbReference type="Pfam" id="PF01547">
    <property type="entry name" value="SBP_bac_1"/>
    <property type="match status" value="1"/>
</dbReference>
<comment type="similarity">
    <text evidence="1">Belongs to the bacterial solute-binding protein 1 family.</text>
</comment>
<dbReference type="GO" id="GO:0055052">
    <property type="term" value="C:ATP-binding cassette (ABC) transporter complex, substrate-binding subunit-containing"/>
    <property type="evidence" value="ECO:0007669"/>
    <property type="project" value="TreeGrafter"/>
</dbReference>
<dbReference type="OrthoDB" id="9795467at2"/>
<sequence length="428" mass="47978">MKRSIKLIILAITFTLLSIIAGCAKSPSQAGKPEEKPKITIVHWQHHHEARTPVVQELAREFEQSHPGVSVVVEPIPYDSYFDKLYTSLASGSGPDTFQIAATMALEMINGGKLAPMPDSIYTPEQVKNTFLAWTVEPGFKDGKYYGLPTDVQTLVLFINNEIFKSIGGDPQNPPKTWSEMEKYAIAATKKDASGKMVQAGLDTRYKWAVYTAFLYQNIEGPVVDVSAKKVNYDSPQGLAAWNFVHKLMVQDKVDSPEFMTGQFKFELKKALFYINHPVTRGRIEKMAPGLDYSVAQLPMPDGKPGNITVGHSWMYVVNKDSKNAKVAWEWVKFLASKEAQIKWITKAGDLPSMKALLEDEALWKDPKAQVVRESLKYARPCQEVGENDVNKIRNEIWDNIVLKGMKVEEAVKEGAQKENALIAQKLK</sequence>